<reference evidence="1 2" key="1">
    <citation type="journal article" date="2019" name="Sci. Rep.">
        <title>Nanopore sequencing improves the draft genome of the human pathogenic amoeba Naegleria fowleri.</title>
        <authorList>
            <person name="Liechti N."/>
            <person name="Schurch N."/>
            <person name="Bruggmann R."/>
            <person name="Wittwer M."/>
        </authorList>
    </citation>
    <scope>NUCLEOTIDE SEQUENCE [LARGE SCALE GENOMIC DNA]</scope>
    <source>
        <strain evidence="1 2">ATCC 30894</strain>
    </source>
</reference>
<dbReference type="AlphaFoldDB" id="A0A6A5B7B3"/>
<dbReference type="RefSeq" id="XP_044559046.1">
    <property type="nucleotide sequence ID" value="XM_044709992.1"/>
</dbReference>
<dbReference type="VEuPathDB" id="AmoebaDB:NF0128390"/>
<protein>
    <submittedName>
        <fullName evidence="1">Uncharacterized protein</fullName>
    </submittedName>
</protein>
<accession>A0A6A5B7B3</accession>
<sequence length="817" mass="95143">MSKLFGLWNVEQTKASLCEPKSKGGAGLTIEQAQPLYDAKFDGKSLSKIVEEIIKKRNEHLSIEREIQHATNFITSNKDFVSVPESTCKTVAEWVVELIRGNFITISSDLLDRWKHRLEGEISEQLRKERTNPKYDYLRNLHDPTNMEKLEKLIGTNIQLPIFEDDLLPKNLDPTAKYVLTRQQFDMLKKVVAGVEGFFFSGPPEISKSYTLYLIAAYAFVNSIPVLYVTNCAVWKNNYIIDNIPGANKYLLRLFLSLNSDIFSCDIISKLEQSGDIVSYLSQYVAKDQRVFYLFDEHDELFRPYDNGKMMAREFYFQNFSRWTCSTRGIHTMTIYCGSLFEEYLPVGESSKIVRIDPPTEKEFNLLVTDFGLDPKDKRIDYVTGRIPGDLRKLAFFLQGKKGTDEDFNQFITETKNEYNLRLNVLLDEKLDGMEKEFFLKALERLFTLGFNDGRIVYVSPVVYDLGFMFKDRDHNLFIMNEPAKRCLFQYYCEKIQNRVVSCIPGSEKFALFQRNLITQEYKIGKHFGKFYVTNMNNYEIDMERNDIKIGEDVFRNDGTDDNVIGYESASVVNSFPFQNLKNMNSFMNNRKSLYYTSLSYEINTHQSFSLKDIQILNKRNYPKGTGVLFIPESELFPCFDYAIIKYGDEAVEIYLKQTTISTVDSHYCKDSKCSKTDFDNLITQQYIIDETNIAKTTTLELPKKYLFSLLELIFHAIVDDGKIEKVVTKDKDEELYLKPKKQELQIFKGGNILKSVTYDGMQIIWHYIYESGANSSEQSVKKVKEHGILYRNREEIENQMKVFFDDDRGRTELHKY</sequence>
<organism evidence="1 2">
    <name type="scientific">Naegleria fowleri</name>
    <name type="common">Brain eating amoeba</name>
    <dbReference type="NCBI Taxonomy" id="5763"/>
    <lineage>
        <taxon>Eukaryota</taxon>
        <taxon>Discoba</taxon>
        <taxon>Heterolobosea</taxon>
        <taxon>Tetramitia</taxon>
        <taxon>Eutetramitia</taxon>
        <taxon>Vahlkampfiidae</taxon>
        <taxon>Naegleria</taxon>
    </lineage>
</organism>
<dbReference type="Proteomes" id="UP000444721">
    <property type="component" value="Unassembled WGS sequence"/>
</dbReference>
<name>A0A6A5B7B3_NAEFO</name>
<keyword evidence="2" id="KW-1185">Reference proteome</keyword>
<evidence type="ECO:0000313" key="1">
    <source>
        <dbReference type="EMBL" id="KAF0974333.1"/>
    </source>
</evidence>
<evidence type="ECO:0000313" key="2">
    <source>
        <dbReference type="Proteomes" id="UP000444721"/>
    </source>
</evidence>
<dbReference type="GeneID" id="68113583"/>
<dbReference type="EMBL" id="VFQX01000052">
    <property type="protein sequence ID" value="KAF0974333.1"/>
    <property type="molecule type" value="Genomic_DNA"/>
</dbReference>
<comment type="caution">
    <text evidence="1">The sequence shown here is derived from an EMBL/GenBank/DDBJ whole genome shotgun (WGS) entry which is preliminary data.</text>
</comment>
<proteinExistence type="predicted"/>
<dbReference type="VEuPathDB" id="AmoebaDB:FDP41_006365"/>
<dbReference type="VEuPathDB" id="AmoebaDB:NF0096490"/>
<dbReference type="OrthoDB" id="2303713at2759"/>
<dbReference type="VEuPathDB" id="AmoebaDB:NfTy_090440"/>
<gene>
    <name evidence="1" type="ORF">FDP41_006365</name>
</gene>